<proteinExistence type="predicted"/>
<evidence type="ECO:0000313" key="2">
    <source>
        <dbReference type="EMBL" id="TDK33863.1"/>
    </source>
</evidence>
<accession>A0A4R5UEY3</accession>
<comment type="caution">
    <text evidence="2">The sequence shown here is derived from an EMBL/GenBank/DDBJ whole genome shotgun (WGS) entry which is preliminary data.</text>
</comment>
<keyword evidence="1" id="KW-1133">Transmembrane helix</keyword>
<keyword evidence="1" id="KW-0812">Transmembrane</keyword>
<sequence length="516" mass="55279">MPRAPDTSGPADPAARVPLARRRMHVIADDPRRWRWIVAGVCVGVVVLVVLVRLFVVERFWPQTRAQALLDDAAIAVAAGHLDDPDGDGARQLYEAALALDPDDVRPQAGLAEVARAAVVQAAAAVDAGRFDEARAALRLAQSLSAPREHVDAVVAALQRREASGAGLERLIASADAAQAAGNLDGGEDSALPLYRRVLALQPDNAEALRGREDALAMLLDQARTRLRTGGLREAADLIVQVRSYDAGHVDLPDTEARLTEELDALRRRAARSLESGRVERSVAEWRTLLAFDPDDARAQRGLVDAGAAYAQRAERFARDFNFADADAQLREAQALAPDSDAVRNAIAHVERSRARHARLGPQLPPAQRRQRIDTLLREAAAAEARGDLLTPPGDSAYDKIRAARRVAPDDAAVARASARLLPSARQCFDAGLRANSLARARSCLDAREALGDDAGSVRDARRRLAQRWLAIGDERLGAGNVAGAEAALASARAVEPGVPGHAEFARRVRAASVRP</sequence>
<dbReference type="EMBL" id="SMTG01000002">
    <property type="protein sequence ID" value="TDK33863.1"/>
    <property type="molecule type" value="Genomic_DNA"/>
</dbReference>
<evidence type="ECO:0000313" key="3">
    <source>
        <dbReference type="Proteomes" id="UP000295543"/>
    </source>
</evidence>
<evidence type="ECO:0000256" key="1">
    <source>
        <dbReference type="SAM" id="Phobius"/>
    </source>
</evidence>
<evidence type="ECO:0008006" key="4">
    <source>
        <dbReference type="Google" id="ProtNLM"/>
    </source>
</evidence>
<gene>
    <name evidence="2" type="ORF">E2F49_07740</name>
</gene>
<protein>
    <recommendedName>
        <fullName evidence="4">Tetratricopeptide repeat protein</fullName>
    </recommendedName>
</protein>
<dbReference type="Proteomes" id="UP000295543">
    <property type="component" value="Unassembled WGS sequence"/>
</dbReference>
<reference evidence="2 3" key="1">
    <citation type="submission" date="2019-03" db="EMBL/GenBank/DDBJ databases">
        <title>Luteimonas zhaokaii sp.nov., isolated from the rectal contents of Plateau pika in Yushu, Qinghai Province, China.</title>
        <authorList>
            <person name="Zhang G."/>
        </authorList>
    </citation>
    <scope>NUCLEOTIDE SEQUENCE [LARGE SCALE GENOMIC DNA]</scope>
    <source>
        <strain evidence="2 3">THG-MD21</strain>
    </source>
</reference>
<organism evidence="2 3">
    <name type="scientific">Luteimonas terrae</name>
    <dbReference type="NCBI Taxonomy" id="1530191"/>
    <lineage>
        <taxon>Bacteria</taxon>
        <taxon>Pseudomonadati</taxon>
        <taxon>Pseudomonadota</taxon>
        <taxon>Gammaproteobacteria</taxon>
        <taxon>Lysobacterales</taxon>
        <taxon>Lysobacteraceae</taxon>
        <taxon>Luteimonas</taxon>
    </lineage>
</organism>
<keyword evidence="1" id="KW-0472">Membrane</keyword>
<dbReference type="Gene3D" id="1.25.40.10">
    <property type="entry name" value="Tetratricopeptide repeat domain"/>
    <property type="match status" value="2"/>
</dbReference>
<dbReference type="AlphaFoldDB" id="A0A4R5UEY3"/>
<keyword evidence="3" id="KW-1185">Reference proteome</keyword>
<feature type="transmembrane region" description="Helical" evidence="1">
    <location>
        <begin position="34"/>
        <end position="56"/>
    </location>
</feature>
<dbReference type="InterPro" id="IPR011990">
    <property type="entry name" value="TPR-like_helical_dom_sf"/>
</dbReference>
<dbReference type="SUPFAM" id="SSF48452">
    <property type="entry name" value="TPR-like"/>
    <property type="match status" value="1"/>
</dbReference>
<name>A0A4R5UEY3_9GAMM</name>